<keyword evidence="1" id="KW-1133">Transmembrane helix</keyword>
<dbReference type="RefSeq" id="WP_027951720.1">
    <property type="nucleotide sequence ID" value="NZ_JADU01000006.1"/>
</dbReference>
<dbReference type="Pfam" id="PF25221">
    <property type="entry name" value="5TMH_Lnb"/>
    <property type="match status" value="1"/>
</dbReference>
<keyword evidence="1" id="KW-0812">Transmembrane</keyword>
<dbReference type="Proteomes" id="UP001589688">
    <property type="component" value="Unassembled WGS sequence"/>
</dbReference>
<evidence type="ECO:0000259" key="3">
    <source>
        <dbReference type="Pfam" id="PF25221"/>
    </source>
</evidence>
<dbReference type="InterPro" id="IPR057436">
    <property type="entry name" value="5TMH_Lnb"/>
</dbReference>
<evidence type="ECO:0000313" key="5">
    <source>
        <dbReference type="Proteomes" id="UP001589688"/>
    </source>
</evidence>
<feature type="domain" description="Lnb-like transmembrane" evidence="3">
    <location>
        <begin position="270"/>
        <end position="403"/>
    </location>
</feature>
<keyword evidence="1" id="KW-0472">Membrane</keyword>
<sequence>MKRLDSLLRILFLAVFVFLTPGARATGDGSRDHGMDSVEISLLTCSPGNEVWSLYGHTAIRLRDPARQQDLAVNYGMFSFGQKYFALRFVFGLTDYEMGIQPFPMFLMEYARNGRGVVQQTLRLSPGEKAAILQAVYENYLPANRTYRYNYFYDNCTTRARDILVGHLDGRVAYAVDPAVTTSYRDMIHQWNAGHRWARFGNDLLLGMRADAPTDYVQQQFLPDSLRHDFARATVIDATGRRHPLVDSTVVLLRPNAANAPSADSGLWDSLTPRLLFAALFVLAALVTLYELRRGKAFWLVDVVLFTLDGLAGLVLLAMVFSQHPTVSFNLQILLLNPIALALVYPLAARTLRGRFHRGWDVLSACLLLFLAGGFFQDYAEGAVFLALCLLCRTTSKRFIYKQQ</sequence>
<name>A0ABV5ZI99_9BACT</name>
<feature type="transmembrane region" description="Helical" evidence="1">
    <location>
        <begin position="271"/>
        <end position="290"/>
    </location>
</feature>
<evidence type="ECO:0000313" key="4">
    <source>
        <dbReference type="EMBL" id="MFB9897103.1"/>
    </source>
</evidence>
<dbReference type="EMBL" id="JBHLZF010000001">
    <property type="protein sequence ID" value="MFB9897103.1"/>
    <property type="molecule type" value="Genomic_DNA"/>
</dbReference>
<accession>A0ABV5ZI99</accession>
<dbReference type="InterPro" id="IPR025178">
    <property type="entry name" value="Lnb_N"/>
</dbReference>
<organism evidence="4 5">
    <name type="scientific">Hallella seregens ATCC 51272</name>
    <dbReference type="NCBI Taxonomy" id="1336250"/>
    <lineage>
        <taxon>Bacteria</taxon>
        <taxon>Pseudomonadati</taxon>
        <taxon>Bacteroidota</taxon>
        <taxon>Bacteroidia</taxon>
        <taxon>Bacteroidales</taxon>
        <taxon>Prevotellaceae</taxon>
        <taxon>Hallella</taxon>
    </lineage>
</organism>
<reference evidence="4 5" key="1">
    <citation type="submission" date="2024-09" db="EMBL/GenBank/DDBJ databases">
        <authorList>
            <person name="Sun Q."/>
            <person name="Mori K."/>
        </authorList>
    </citation>
    <scope>NUCLEOTIDE SEQUENCE [LARGE SCALE GENOMIC DNA]</scope>
    <source>
        <strain evidence="4 5">ATCC 51272</strain>
    </source>
</reference>
<keyword evidence="5" id="KW-1185">Reference proteome</keyword>
<evidence type="ECO:0000256" key="1">
    <source>
        <dbReference type="SAM" id="Phobius"/>
    </source>
</evidence>
<feature type="transmembrane region" description="Helical" evidence="1">
    <location>
        <begin position="297"/>
        <end position="321"/>
    </location>
</feature>
<evidence type="ECO:0000259" key="2">
    <source>
        <dbReference type="Pfam" id="PF13387"/>
    </source>
</evidence>
<comment type="caution">
    <text evidence="4">The sequence shown here is derived from an EMBL/GenBank/DDBJ whole genome shotgun (WGS) entry which is preliminary data.</text>
</comment>
<dbReference type="Pfam" id="PF13387">
    <property type="entry name" value="Lnb_N"/>
    <property type="match status" value="1"/>
</dbReference>
<protein>
    <submittedName>
        <fullName evidence="4">DUF4105 domain-containing protein</fullName>
    </submittedName>
</protein>
<proteinExistence type="predicted"/>
<feature type="domain" description="Lnb N-terminal periplasmic" evidence="2">
    <location>
        <begin position="35"/>
        <end position="175"/>
    </location>
</feature>
<gene>
    <name evidence="4" type="ORF">ACFFK8_04585</name>
</gene>
<feature type="transmembrane region" description="Helical" evidence="1">
    <location>
        <begin position="327"/>
        <end position="348"/>
    </location>
</feature>